<dbReference type="GeneID" id="25560759"/>
<dbReference type="GO" id="GO:0032040">
    <property type="term" value="C:small-subunit processome"/>
    <property type="evidence" value="ECO:0007669"/>
    <property type="project" value="TreeGrafter"/>
</dbReference>
<dbReference type="Gene3D" id="3.40.50.10480">
    <property type="entry name" value="Probable brix-domain ribosomal biogenesis protein"/>
    <property type="match status" value="1"/>
</dbReference>
<proteinExistence type="predicted"/>
<keyword evidence="3" id="KW-1185">Reference proteome</keyword>
<keyword evidence="2" id="KW-0687">Ribonucleoprotein</keyword>
<feature type="domain" description="Brix" evidence="1">
    <location>
        <begin position="88"/>
        <end position="271"/>
    </location>
</feature>
<name>A0A0L0DIG7_THETB</name>
<accession>A0A0L0DIG7</accession>
<dbReference type="GO" id="GO:0030515">
    <property type="term" value="F:snoRNA binding"/>
    <property type="evidence" value="ECO:0007669"/>
    <property type="project" value="TreeGrafter"/>
</dbReference>
<dbReference type="SUPFAM" id="SSF52954">
    <property type="entry name" value="Class II aaRS ABD-related"/>
    <property type="match status" value="1"/>
</dbReference>
<dbReference type="InterPro" id="IPR044281">
    <property type="entry name" value="IMP4/RPF1"/>
</dbReference>
<gene>
    <name evidence="2" type="ORF">AMSG_00985</name>
</gene>
<dbReference type="PROSITE" id="PS50833">
    <property type="entry name" value="BRIX"/>
    <property type="match status" value="1"/>
</dbReference>
<evidence type="ECO:0000313" key="2">
    <source>
        <dbReference type="EMBL" id="KNC52159.1"/>
    </source>
</evidence>
<dbReference type="EMBL" id="GL349436">
    <property type="protein sequence ID" value="KNC52159.1"/>
    <property type="molecule type" value="Genomic_DNA"/>
</dbReference>
<dbReference type="AlphaFoldDB" id="A0A0L0DIG7"/>
<evidence type="ECO:0000259" key="1">
    <source>
        <dbReference type="PROSITE" id="PS50833"/>
    </source>
</evidence>
<dbReference type="OMA" id="IGTMSEQ"/>
<organism evidence="2 3">
    <name type="scientific">Thecamonas trahens ATCC 50062</name>
    <dbReference type="NCBI Taxonomy" id="461836"/>
    <lineage>
        <taxon>Eukaryota</taxon>
        <taxon>Apusozoa</taxon>
        <taxon>Apusomonadida</taxon>
        <taxon>Apusomonadidae</taxon>
        <taxon>Thecamonas</taxon>
    </lineage>
</organism>
<protein>
    <submittedName>
        <fullName evidence="2">U3 small nucleolar ribonucleoprotein IMP4</fullName>
    </submittedName>
</protein>
<dbReference type="GO" id="GO:0006364">
    <property type="term" value="P:rRNA processing"/>
    <property type="evidence" value="ECO:0007669"/>
    <property type="project" value="InterPro"/>
</dbReference>
<dbReference type="Proteomes" id="UP000054408">
    <property type="component" value="Unassembled WGS sequence"/>
</dbReference>
<dbReference type="RefSeq" id="XP_013762162.1">
    <property type="nucleotide sequence ID" value="XM_013906708.1"/>
</dbReference>
<dbReference type="STRING" id="461836.A0A0L0DIG7"/>
<dbReference type="InterPro" id="IPR007109">
    <property type="entry name" value="Brix"/>
</dbReference>
<dbReference type="GO" id="GO:0042134">
    <property type="term" value="F:rRNA primary transcript binding"/>
    <property type="evidence" value="ECO:0007669"/>
    <property type="project" value="InterPro"/>
</dbReference>
<dbReference type="eggNOG" id="KOG2781">
    <property type="taxonomic scope" value="Eukaryota"/>
</dbReference>
<dbReference type="GO" id="GO:0034457">
    <property type="term" value="C:Mpp10 complex"/>
    <property type="evidence" value="ECO:0007669"/>
    <property type="project" value="UniProtKB-ARBA"/>
</dbReference>
<dbReference type="PANTHER" id="PTHR22734">
    <property type="entry name" value="U3 SMALL NUCLEOLAR RIBONUCLEOPROTEIN PROTEIN IMP4"/>
    <property type="match status" value="1"/>
</dbReference>
<dbReference type="FunFam" id="3.40.50.10480:FF:000001">
    <property type="entry name" value="IMP4, U3 small nucleolar ribonucleoprotein"/>
    <property type="match status" value="1"/>
</dbReference>
<dbReference type="PANTHER" id="PTHR22734:SF2">
    <property type="entry name" value="U3 SMALL NUCLEOLAR RIBONUCLEOPROTEIN PROTEIN IMP4"/>
    <property type="match status" value="1"/>
</dbReference>
<dbReference type="SMART" id="SM00879">
    <property type="entry name" value="Brix"/>
    <property type="match status" value="1"/>
</dbReference>
<dbReference type="GO" id="GO:0042274">
    <property type="term" value="P:ribosomal small subunit biogenesis"/>
    <property type="evidence" value="ECO:0007669"/>
    <property type="project" value="UniProtKB-ARBA"/>
</dbReference>
<sequence>MIRRNIRLRKDYIYQKSQEAKERAKAEKKERLRKALDEGRMIDPQLRRDVAELAAEMEMDDAGGEGSAAALQAELMDNEYANAGVFDPRVVVTTSREPSVLLKQFAKEIRLLFPNAQRINRGGYRTKDLMDACRENNVTDLVVVQEHRGIPDGLVVCHFPFGPTAYFTLANVVTRHEIKAATKVSEAYPHLIFHGFTTRLGQRVADILKYLFPVPKDESKRVMSFINEADYISFRHHVYEQHGHTPDDVELVEVGPRFELRPYKIVLGTLEQREADSEWELRPYHNTAKKRRKL</sequence>
<dbReference type="Pfam" id="PF04427">
    <property type="entry name" value="Brix"/>
    <property type="match status" value="1"/>
</dbReference>
<reference evidence="2 3" key="1">
    <citation type="submission" date="2010-05" db="EMBL/GenBank/DDBJ databases">
        <title>The Genome Sequence of Thecamonas trahens ATCC 50062.</title>
        <authorList>
            <consortium name="The Broad Institute Genome Sequencing Platform"/>
            <person name="Russ C."/>
            <person name="Cuomo C."/>
            <person name="Shea T."/>
            <person name="Young S.K."/>
            <person name="Zeng Q."/>
            <person name="Koehrsen M."/>
            <person name="Haas B."/>
            <person name="Borodovsky M."/>
            <person name="Guigo R."/>
            <person name="Alvarado L."/>
            <person name="Berlin A."/>
            <person name="Bochicchio J."/>
            <person name="Borenstein D."/>
            <person name="Chapman S."/>
            <person name="Chen Z."/>
            <person name="Freedman E."/>
            <person name="Gellesch M."/>
            <person name="Goldberg J."/>
            <person name="Griggs A."/>
            <person name="Gujja S."/>
            <person name="Heilman E."/>
            <person name="Heiman D."/>
            <person name="Hepburn T."/>
            <person name="Howarth C."/>
            <person name="Jen D."/>
            <person name="Larson L."/>
            <person name="Mehta T."/>
            <person name="Park D."/>
            <person name="Pearson M."/>
            <person name="Roberts A."/>
            <person name="Saif S."/>
            <person name="Shenoy N."/>
            <person name="Sisk P."/>
            <person name="Stolte C."/>
            <person name="Sykes S."/>
            <person name="Thomson T."/>
            <person name="Walk T."/>
            <person name="White J."/>
            <person name="Yandava C."/>
            <person name="Burger G."/>
            <person name="Gray M.W."/>
            <person name="Holland P.W.H."/>
            <person name="King N."/>
            <person name="Lang F.B.F."/>
            <person name="Roger A.J."/>
            <person name="Ruiz-Trillo I."/>
            <person name="Lander E."/>
            <person name="Nusbaum C."/>
        </authorList>
    </citation>
    <scope>NUCLEOTIDE SEQUENCE [LARGE SCALE GENOMIC DNA]</scope>
    <source>
        <strain evidence="2 3">ATCC 50062</strain>
    </source>
</reference>
<dbReference type="GO" id="GO:0005654">
    <property type="term" value="C:nucleoplasm"/>
    <property type="evidence" value="ECO:0007669"/>
    <property type="project" value="UniProtKB-ARBA"/>
</dbReference>
<evidence type="ECO:0000313" key="3">
    <source>
        <dbReference type="Proteomes" id="UP000054408"/>
    </source>
</evidence>
<dbReference type="OrthoDB" id="10253204at2759"/>